<keyword evidence="1" id="KW-0472">Membrane</keyword>
<dbReference type="Proteomes" id="UP000249633">
    <property type="component" value="Unassembled WGS sequence"/>
</dbReference>
<name>A0A2W5DC88_9BURK</name>
<evidence type="ECO:0000313" key="3">
    <source>
        <dbReference type="Proteomes" id="UP000249633"/>
    </source>
</evidence>
<organism evidence="2 3">
    <name type="scientific">Roseateles depolymerans</name>
    <dbReference type="NCBI Taxonomy" id="76731"/>
    <lineage>
        <taxon>Bacteria</taxon>
        <taxon>Pseudomonadati</taxon>
        <taxon>Pseudomonadota</taxon>
        <taxon>Betaproteobacteria</taxon>
        <taxon>Burkholderiales</taxon>
        <taxon>Sphaerotilaceae</taxon>
        <taxon>Roseateles</taxon>
    </lineage>
</organism>
<feature type="transmembrane region" description="Helical" evidence="1">
    <location>
        <begin position="20"/>
        <end position="40"/>
    </location>
</feature>
<protein>
    <submittedName>
        <fullName evidence="2">Uncharacterized protein</fullName>
    </submittedName>
</protein>
<sequence>MRDWLEEIWMVVSHSTKTQLALALAVISLVGFMLVGQVFVDRMELHGVMAPLTDVIRERLLHRYHKAAWIALVSFLLLAVRLYRKDRRRLLGL</sequence>
<accession>A0A2W5DC88</accession>
<comment type="caution">
    <text evidence="2">The sequence shown here is derived from an EMBL/GenBank/DDBJ whole genome shotgun (WGS) entry which is preliminary data.</text>
</comment>
<keyword evidence="1" id="KW-0812">Transmembrane</keyword>
<dbReference type="AlphaFoldDB" id="A0A2W5DC88"/>
<reference evidence="2 3" key="1">
    <citation type="submission" date="2017-08" db="EMBL/GenBank/DDBJ databases">
        <title>Infants hospitalized years apart are colonized by the same room-sourced microbial strains.</title>
        <authorList>
            <person name="Brooks B."/>
            <person name="Olm M.R."/>
            <person name="Firek B.A."/>
            <person name="Baker R."/>
            <person name="Thomas B.C."/>
            <person name="Morowitz M.J."/>
            <person name="Banfield J.F."/>
        </authorList>
    </citation>
    <scope>NUCLEOTIDE SEQUENCE [LARGE SCALE GENOMIC DNA]</scope>
    <source>
        <strain evidence="2">S2_012_000_R2_81</strain>
    </source>
</reference>
<dbReference type="EMBL" id="QFOD01000031">
    <property type="protein sequence ID" value="PZP27374.1"/>
    <property type="molecule type" value="Genomic_DNA"/>
</dbReference>
<evidence type="ECO:0000313" key="2">
    <source>
        <dbReference type="EMBL" id="PZP27374.1"/>
    </source>
</evidence>
<keyword evidence="1" id="KW-1133">Transmembrane helix</keyword>
<proteinExistence type="predicted"/>
<evidence type="ECO:0000256" key="1">
    <source>
        <dbReference type="SAM" id="Phobius"/>
    </source>
</evidence>
<feature type="transmembrane region" description="Helical" evidence="1">
    <location>
        <begin position="67"/>
        <end position="83"/>
    </location>
</feature>
<gene>
    <name evidence="2" type="ORF">DI603_22120</name>
</gene>